<evidence type="ECO:0000313" key="2">
    <source>
        <dbReference type="Proteomes" id="UP000186922"/>
    </source>
</evidence>
<gene>
    <name evidence="1" type="primary">RvY_14804-1</name>
    <name evidence="1" type="synonym">RvY_14804.1</name>
    <name evidence="1" type="ORF">RvY_14804</name>
</gene>
<evidence type="ECO:0000313" key="1">
    <source>
        <dbReference type="EMBL" id="GAV04536.1"/>
    </source>
</evidence>
<comment type="caution">
    <text evidence="1">The sequence shown here is derived from an EMBL/GenBank/DDBJ whole genome shotgun (WGS) entry which is preliminary data.</text>
</comment>
<sequence>MTSCTNWKVVLRRVSLTIQRILPLVNQNAACGSVLGLGPKSTNLGSGMCGKISQELLKPTDGCGQLSPVDGRFSVANHTLENPACCNDLLSNYETESTDIPRAVRSVV</sequence>
<organism evidence="1 2">
    <name type="scientific">Ramazzottius varieornatus</name>
    <name type="common">Water bear</name>
    <name type="synonym">Tardigrade</name>
    <dbReference type="NCBI Taxonomy" id="947166"/>
    <lineage>
        <taxon>Eukaryota</taxon>
        <taxon>Metazoa</taxon>
        <taxon>Ecdysozoa</taxon>
        <taxon>Tardigrada</taxon>
        <taxon>Eutardigrada</taxon>
        <taxon>Parachela</taxon>
        <taxon>Hypsibioidea</taxon>
        <taxon>Ramazzottiidae</taxon>
        <taxon>Ramazzottius</taxon>
    </lineage>
</organism>
<proteinExistence type="predicted"/>
<dbReference type="Proteomes" id="UP000186922">
    <property type="component" value="Unassembled WGS sequence"/>
</dbReference>
<dbReference type="AlphaFoldDB" id="A0A1D1VUD5"/>
<dbReference type="EMBL" id="BDGG01000011">
    <property type="protein sequence ID" value="GAV04536.1"/>
    <property type="molecule type" value="Genomic_DNA"/>
</dbReference>
<reference evidence="1 2" key="1">
    <citation type="journal article" date="2016" name="Nat. Commun.">
        <title>Extremotolerant tardigrade genome and improved radiotolerance of human cultured cells by tardigrade-unique protein.</title>
        <authorList>
            <person name="Hashimoto T."/>
            <person name="Horikawa D.D."/>
            <person name="Saito Y."/>
            <person name="Kuwahara H."/>
            <person name="Kozuka-Hata H."/>
            <person name="Shin-I T."/>
            <person name="Minakuchi Y."/>
            <person name="Ohishi K."/>
            <person name="Motoyama A."/>
            <person name="Aizu T."/>
            <person name="Enomoto A."/>
            <person name="Kondo K."/>
            <person name="Tanaka S."/>
            <person name="Hara Y."/>
            <person name="Koshikawa S."/>
            <person name="Sagara H."/>
            <person name="Miura T."/>
            <person name="Yokobori S."/>
            <person name="Miyagawa K."/>
            <person name="Suzuki Y."/>
            <person name="Kubo T."/>
            <person name="Oyama M."/>
            <person name="Kohara Y."/>
            <person name="Fujiyama A."/>
            <person name="Arakawa K."/>
            <person name="Katayama T."/>
            <person name="Toyoda A."/>
            <person name="Kunieda T."/>
        </authorList>
    </citation>
    <scope>NUCLEOTIDE SEQUENCE [LARGE SCALE GENOMIC DNA]</scope>
    <source>
        <strain evidence="1 2">YOKOZUNA-1</strain>
    </source>
</reference>
<name>A0A1D1VUD5_RAMVA</name>
<protein>
    <submittedName>
        <fullName evidence="1">Uncharacterized protein</fullName>
    </submittedName>
</protein>
<accession>A0A1D1VUD5</accession>
<keyword evidence="2" id="KW-1185">Reference proteome</keyword>